<dbReference type="Proteomes" id="UP000241434">
    <property type="component" value="Unassembled WGS sequence"/>
</dbReference>
<sequence>MLRKTLFQKMISISMAILLALSSLIPSMAADIVDSSLSREQLETKLTFENLKREKIILEKIQIRY</sequence>
<evidence type="ECO:0000313" key="2">
    <source>
        <dbReference type="EMBL" id="PSJ30993.1"/>
    </source>
</evidence>
<protein>
    <submittedName>
        <fullName evidence="2">Uncharacterized protein</fullName>
    </submittedName>
</protein>
<comment type="caution">
    <text evidence="2">The sequence shown here is derived from an EMBL/GenBank/DDBJ whole genome shotgun (WGS) entry which is preliminary data.</text>
</comment>
<accession>A0A2P7PZ56</accession>
<keyword evidence="3" id="KW-1185">Reference proteome</keyword>
<proteinExistence type="predicted"/>
<evidence type="ECO:0000256" key="1">
    <source>
        <dbReference type="SAM" id="SignalP"/>
    </source>
</evidence>
<feature type="signal peptide" evidence="1">
    <location>
        <begin position="1"/>
        <end position="29"/>
    </location>
</feature>
<keyword evidence="1" id="KW-0732">Signal</keyword>
<dbReference type="EMBL" id="JYGE01000006">
    <property type="protein sequence ID" value="PSJ30993.1"/>
    <property type="molecule type" value="Genomic_DNA"/>
</dbReference>
<dbReference type="AlphaFoldDB" id="A0A2P7PZ56"/>
<organism evidence="2 3">
    <name type="scientific">Peptostreptococcus russellii</name>
    <dbReference type="NCBI Taxonomy" id="215200"/>
    <lineage>
        <taxon>Bacteria</taxon>
        <taxon>Bacillati</taxon>
        <taxon>Bacillota</taxon>
        <taxon>Clostridia</taxon>
        <taxon>Peptostreptococcales</taxon>
        <taxon>Peptostreptococcaceae</taxon>
        <taxon>Peptostreptococcus</taxon>
    </lineage>
</organism>
<feature type="chain" id="PRO_5015164216" evidence="1">
    <location>
        <begin position="30"/>
        <end position="65"/>
    </location>
</feature>
<evidence type="ECO:0000313" key="3">
    <source>
        <dbReference type="Proteomes" id="UP000241434"/>
    </source>
</evidence>
<name>A0A2P7PZ56_9FIRM</name>
<gene>
    <name evidence="2" type="ORF">UF10_06620</name>
</gene>
<reference evidence="2" key="1">
    <citation type="thesis" date="2015" institute="Rutgers" country="The State University of New Jersey, 14 College Farm Rd., New Brunswick, NJ, USA">
        <title>Ammonia toxicity in bacteria and its implications for treatment of and resource recovery from highly nitrogenous organic wastes.</title>
        <authorList>
            <person name="Luther A.K."/>
        </authorList>
    </citation>
    <scope>NUCLEOTIDE SEQUENCE</scope>
    <source>
        <strain evidence="2">RT-10B</strain>
    </source>
</reference>